<evidence type="ECO:0000256" key="1">
    <source>
        <dbReference type="SAM" id="MobiDB-lite"/>
    </source>
</evidence>
<proteinExistence type="predicted"/>
<organism evidence="2">
    <name type="scientific">Diabrotica virgifera virgifera</name>
    <name type="common">western corn rootworm</name>
    <dbReference type="NCBI Taxonomy" id="50390"/>
    <lineage>
        <taxon>Eukaryota</taxon>
        <taxon>Metazoa</taxon>
        <taxon>Ecdysozoa</taxon>
        <taxon>Arthropoda</taxon>
        <taxon>Hexapoda</taxon>
        <taxon>Insecta</taxon>
        <taxon>Pterygota</taxon>
        <taxon>Neoptera</taxon>
        <taxon>Endopterygota</taxon>
        <taxon>Coleoptera</taxon>
        <taxon>Polyphaga</taxon>
        <taxon>Cucujiformia</taxon>
        <taxon>Chrysomeloidea</taxon>
        <taxon>Chrysomelidae</taxon>
        <taxon>Galerucinae</taxon>
        <taxon>Diabroticina</taxon>
        <taxon>Diabroticites</taxon>
        <taxon>Diabrotica</taxon>
    </lineage>
</organism>
<evidence type="ECO:0000313" key="2">
    <source>
        <dbReference type="RefSeq" id="XP_028131154.1"/>
    </source>
</evidence>
<feature type="region of interest" description="Disordered" evidence="1">
    <location>
        <begin position="160"/>
        <end position="194"/>
    </location>
</feature>
<feature type="compositionally biased region" description="Basic and acidic residues" evidence="1">
    <location>
        <begin position="185"/>
        <end position="194"/>
    </location>
</feature>
<reference evidence="2" key="1">
    <citation type="submission" date="2025-08" db="UniProtKB">
        <authorList>
            <consortium name="RefSeq"/>
        </authorList>
    </citation>
    <scope>IDENTIFICATION</scope>
    <source>
        <tissue evidence="2">Whole insect</tissue>
    </source>
</reference>
<dbReference type="AlphaFoldDB" id="A0A6P7F5Z1"/>
<accession>A0A6P7F5Z1</accession>
<name>A0A6P7F5Z1_DIAVI</name>
<gene>
    <name evidence="2" type="primary">LOC114326894</name>
</gene>
<feature type="region of interest" description="Disordered" evidence="1">
    <location>
        <begin position="1"/>
        <end position="24"/>
    </location>
</feature>
<feature type="compositionally biased region" description="Low complexity" evidence="1">
    <location>
        <begin position="1"/>
        <end position="18"/>
    </location>
</feature>
<protein>
    <submittedName>
        <fullName evidence="2">Uncharacterized protein LOC114326894</fullName>
    </submittedName>
</protein>
<dbReference type="RefSeq" id="XP_028131154.1">
    <property type="nucleotide sequence ID" value="XM_028275353.1"/>
</dbReference>
<dbReference type="InParanoid" id="A0A6P7F5Z1"/>
<sequence>MASSSTSTQPSSTPDQQSLELKSYSPVTRKPTANVFPSRNQAIVFDAIDNTKMKDYLHSLSRIIRPVNIIFCSKLSNNKMCIYLANEKLVDDFITNHGKIKVNQQLLQARRLITPSQRLVLSGVCPSIPHSILEFELQAFGVNLLLPLSFLLSERSPTSSSEHAFEVPKNKEKKTKLNQGNKPKKTIEEMLKPT</sequence>